<keyword evidence="2" id="KW-1185">Reference proteome</keyword>
<proteinExistence type="predicted"/>
<gene>
    <name evidence="1" type="ORF">CSSPTR1EN2_LOCUS16545</name>
</gene>
<sequence>MSIRIKPWRSFSPCLSSLLGLFFPVSFVSLSPFLSSCRKRAPITAGWLVGACKEEMDPLPSPRKISNSTDCLSSNLDFSDHKGDMHFSDQGLLLHTISL</sequence>
<protein>
    <submittedName>
        <fullName evidence="1">Uncharacterized protein</fullName>
    </submittedName>
</protein>
<organism evidence="1 2">
    <name type="scientific">Sphagnum troendelagicum</name>
    <dbReference type="NCBI Taxonomy" id="128251"/>
    <lineage>
        <taxon>Eukaryota</taxon>
        <taxon>Viridiplantae</taxon>
        <taxon>Streptophyta</taxon>
        <taxon>Embryophyta</taxon>
        <taxon>Bryophyta</taxon>
        <taxon>Sphagnophytina</taxon>
        <taxon>Sphagnopsida</taxon>
        <taxon>Sphagnales</taxon>
        <taxon>Sphagnaceae</taxon>
        <taxon>Sphagnum</taxon>
    </lineage>
</organism>
<reference evidence="1" key="1">
    <citation type="submission" date="2024-02" db="EMBL/GenBank/DDBJ databases">
        <authorList>
            <consortium name="ELIXIR-Norway"/>
            <consortium name="Elixir Norway"/>
        </authorList>
    </citation>
    <scope>NUCLEOTIDE SEQUENCE</scope>
</reference>
<evidence type="ECO:0000313" key="1">
    <source>
        <dbReference type="EMBL" id="CAK9222926.1"/>
    </source>
</evidence>
<evidence type="ECO:0000313" key="2">
    <source>
        <dbReference type="Proteomes" id="UP001497512"/>
    </source>
</evidence>
<name>A0ABP0UK20_9BRYO</name>
<dbReference type="Proteomes" id="UP001497512">
    <property type="component" value="Chromosome 4"/>
</dbReference>
<accession>A0ABP0UK20</accession>
<dbReference type="EMBL" id="OZ019896">
    <property type="protein sequence ID" value="CAK9222926.1"/>
    <property type="molecule type" value="Genomic_DNA"/>
</dbReference>